<dbReference type="InterPro" id="IPR006139">
    <property type="entry name" value="D-isomer_2_OHA_DH_cat_dom"/>
</dbReference>
<evidence type="ECO:0000256" key="4">
    <source>
        <dbReference type="RuleBase" id="RU003719"/>
    </source>
</evidence>
<gene>
    <name evidence="7" type="ORF">SAMN05216381_0119</name>
</gene>
<dbReference type="EMBL" id="FNBM01000001">
    <property type="protein sequence ID" value="SDE85565.1"/>
    <property type="molecule type" value="Genomic_DNA"/>
</dbReference>
<proteinExistence type="inferred from homology"/>
<dbReference type="InterPro" id="IPR029753">
    <property type="entry name" value="D-isomer_DH_CS"/>
</dbReference>
<dbReference type="AlphaFoldDB" id="A0A1G7GBV0"/>
<sequence>MARILITYPPSELHTWYGENALAQLAELGEVILRQQDDDLSEDQLIELSAGCELIISDKPTAGTERLFRERPALLAFIRCAMDTRSIDIEAASRHGVLVTQAGPGFVHAVSELIVAQMINLTRGLPQYFRTYQDGQQATPRMGRQLAGSTAGIIGFGAIATTLAPVLRALGIQVLVHDPYLTQPADGVTAVDLATLLRKADHVICLARHSAETENMVDARFLAQMKPGAFFINASRGALVDERALAAALTSGHLAGAAIDVGRGHDDQPTLDLARQPGVLATPHIGGMVPQAISYQVDRTVEQARSILAGRVPEGAVNPENAWRLARQTP</sequence>
<dbReference type="InterPro" id="IPR036291">
    <property type="entry name" value="NAD(P)-bd_dom_sf"/>
</dbReference>
<dbReference type="Gene3D" id="3.40.50.720">
    <property type="entry name" value="NAD(P)-binding Rossmann-like Domain"/>
    <property type="match status" value="2"/>
</dbReference>
<dbReference type="Pfam" id="PF02826">
    <property type="entry name" value="2-Hacid_dh_C"/>
    <property type="match status" value="1"/>
</dbReference>
<evidence type="ECO:0000313" key="8">
    <source>
        <dbReference type="Proteomes" id="UP000243378"/>
    </source>
</evidence>
<reference evidence="7 8" key="1">
    <citation type="submission" date="2016-10" db="EMBL/GenBank/DDBJ databases">
        <authorList>
            <person name="de Groot N.N."/>
        </authorList>
    </citation>
    <scope>NUCLEOTIDE SEQUENCE [LARGE SCALE GENOMIC DNA]</scope>
    <source>
        <strain evidence="7 8">LMG 25475</strain>
    </source>
</reference>
<keyword evidence="2 4" id="KW-0560">Oxidoreductase</keyword>
<feature type="domain" description="D-isomer specific 2-hydroxyacid dehydrogenase NAD-binding" evidence="6">
    <location>
        <begin position="115"/>
        <end position="286"/>
    </location>
</feature>
<name>A0A1G7GBV0_9GAMM</name>
<dbReference type="Pfam" id="PF00389">
    <property type="entry name" value="2-Hacid_dh"/>
    <property type="match status" value="1"/>
</dbReference>
<dbReference type="PANTHER" id="PTHR42789:SF1">
    <property type="entry name" value="D-ISOMER SPECIFIC 2-HYDROXYACID DEHYDROGENASE FAMILY PROTEIN (AFU_ORTHOLOGUE AFUA_6G10090)"/>
    <property type="match status" value="1"/>
</dbReference>
<dbReference type="PANTHER" id="PTHR42789">
    <property type="entry name" value="D-ISOMER SPECIFIC 2-HYDROXYACID DEHYDROGENASE FAMILY PROTEIN (AFU_ORTHOLOGUE AFUA_6G10090)"/>
    <property type="match status" value="1"/>
</dbReference>
<dbReference type="OrthoDB" id="117809at2"/>
<dbReference type="Proteomes" id="UP000243378">
    <property type="component" value="Unassembled WGS sequence"/>
</dbReference>
<dbReference type="SUPFAM" id="SSF52283">
    <property type="entry name" value="Formate/glycerate dehydrogenase catalytic domain-like"/>
    <property type="match status" value="1"/>
</dbReference>
<dbReference type="STRING" id="640205.SAMN05216381_0119"/>
<evidence type="ECO:0000259" key="5">
    <source>
        <dbReference type="Pfam" id="PF00389"/>
    </source>
</evidence>
<dbReference type="PROSITE" id="PS00671">
    <property type="entry name" value="D_2_HYDROXYACID_DH_3"/>
    <property type="match status" value="1"/>
</dbReference>
<dbReference type="SUPFAM" id="SSF51735">
    <property type="entry name" value="NAD(P)-binding Rossmann-fold domains"/>
    <property type="match status" value="1"/>
</dbReference>
<feature type="domain" description="D-isomer specific 2-hydroxyacid dehydrogenase catalytic" evidence="5">
    <location>
        <begin position="27"/>
        <end position="318"/>
    </location>
</feature>
<evidence type="ECO:0000256" key="3">
    <source>
        <dbReference type="ARBA" id="ARBA00023027"/>
    </source>
</evidence>
<dbReference type="GO" id="GO:0016616">
    <property type="term" value="F:oxidoreductase activity, acting on the CH-OH group of donors, NAD or NADP as acceptor"/>
    <property type="evidence" value="ECO:0007669"/>
    <property type="project" value="InterPro"/>
</dbReference>
<organism evidence="7 8">
    <name type="scientific">Phytopseudomonas seleniipraecipitans</name>
    <dbReference type="NCBI Taxonomy" id="640205"/>
    <lineage>
        <taxon>Bacteria</taxon>
        <taxon>Pseudomonadati</taxon>
        <taxon>Pseudomonadota</taxon>
        <taxon>Gammaproteobacteria</taxon>
        <taxon>Pseudomonadales</taxon>
        <taxon>Pseudomonadaceae</taxon>
        <taxon>Phytopseudomonas</taxon>
    </lineage>
</organism>
<dbReference type="GO" id="GO:0051287">
    <property type="term" value="F:NAD binding"/>
    <property type="evidence" value="ECO:0007669"/>
    <property type="project" value="InterPro"/>
</dbReference>
<evidence type="ECO:0000259" key="6">
    <source>
        <dbReference type="Pfam" id="PF02826"/>
    </source>
</evidence>
<accession>A0A1G7GBV0</accession>
<dbReference type="InterPro" id="IPR006140">
    <property type="entry name" value="D-isomer_DH_NAD-bd"/>
</dbReference>
<keyword evidence="3" id="KW-0520">NAD</keyword>
<protein>
    <submittedName>
        <fullName evidence="7">D-3-phosphoglycerate dehydrogenase</fullName>
    </submittedName>
</protein>
<evidence type="ECO:0000313" key="7">
    <source>
        <dbReference type="EMBL" id="SDE85565.1"/>
    </source>
</evidence>
<dbReference type="InterPro" id="IPR050857">
    <property type="entry name" value="D-2-hydroxyacid_DH"/>
</dbReference>
<evidence type="ECO:0000256" key="2">
    <source>
        <dbReference type="ARBA" id="ARBA00023002"/>
    </source>
</evidence>
<evidence type="ECO:0000256" key="1">
    <source>
        <dbReference type="ARBA" id="ARBA00005854"/>
    </source>
</evidence>
<comment type="similarity">
    <text evidence="1 4">Belongs to the D-isomer specific 2-hydroxyacid dehydrogenase family.</text>
</comment>
<dbReference type="RefSeq" id="WP_092363480.1">
    <property type="nucleotide sequence ID" value="NZ_FNBM01000001.1"/>
</dbReference>